<feature type="compositionally biased region" description="Low complexity" evidence="1">
    <location>
        <begin position="306"/>
        <end position="330"/>
    </location>
</feature>
<dbReference type="EMBL" id="FYEZ01000002">
    <property type="protein sequence ID" value="SNC72303.1"/>
    <property type="molecule type" value="Genomic_DNA"/>
</dbReference>
<accession>A0A212U247</accession>
<dbReference type="Proteomes" id="UP000198122">
    <property type="component" value="Unassembled WGS sequence"/>
</dbReference>
<gene>
    <name evidence="2" type="ORF">SAMN05445756_1797</name>
</gene>
<reference evidence="2 3" key="1">
    <citation type="submission" date="2017-06" db="EMBL/GenBank/DDBJ databases">
        <authorList>
            <person name="Kim H.J."/>
            <person name="Triplett B.A."/>
        </authorList>
    </citation>
    <scope>NUCLEOTIDE SEQUENCE [LARGE SCALE GENOMIC DNA]</scope>
    <source>
        <strain evidence="2 3">DSM 22179</strain>
    </source>
</reference>
<evidence type="ECO:0008006" key="4">
    <source>
        <dbReference type="Google" id="ProtNLM"/>
    </source>
</evidence>
<evidence type="ECO:0000313" key="3">
    <source>
        <dbReference type="Proteomes" id="UP000198122"/>
    </source>
</evidence>
<evidence type="ECO:0000313" key="2">
    <source>
        <dbReference type="EMBL" id="SNC72303.1"/>
    </source>
</evidence>
<protein>
    <recommendedName>
        <fullName evidence="4">DUF4439 domain-containing protein</fullName>
    </recommendedName>
</protein>
<evidence type="ECO:0000256" key="1">
    <source>
        <dbReference type="SAM" id="MobiDB-lite"/>
    </source>
</evidence>
<feature type="region of interest" description="Disordered" evidence="1">
    <location>
        <begin position="304"/>
        <end position="352"/>
    </location>
</feature>
<proteinExistence type="predicted"/>
<name>A0A212U247_9MICO</name>
<feature type="region of interest" description="Disordered" evidence="1">
    <location>
        <begin position="1"/>
        <end position="22"/>
    </location>
</feature>
<organism evidence="2 3">
    <name type="scientific">Kytococcus aerolatus</name>
    <dbReference type="NCBI Taxonomy" id="592308"/>
    <lineage>
        <taxon>Bacteria</taxon>
        <taxon>Bacillati</taxon>
        <taxon>Actinomycetota</taxon>
        <taxon>Actinomycetes</taxon>
        <taxon>Micrococcales</taxon>
        <taxon>Kytococcaceae</taxon>
        <taxon>Kytococcus</taxon>
    </lineage>
</organism>
<dbReference type="OrthoDB" id="5149680at2"/>
<dbReference type="RefSeq" id="WP_088818706.1">
    <property type="nucleotide sequence ID" value="NZ_FYEZ01000002.1"/>
</dbReference>
<keyword evidence="3" id="KW-1185">Reference proteome</keyword>
<dbReference type="AlphaFoldDB" id="A0A212U247"/>
<feature type="compositionally biased region" description="Acidic residues" evidence="1">
    <location>
        <begin position="340"/>
        <end position="352"/>
    </location>
</feature>
<sequence length="352" mass="38224">MIDRTVLRHTRSSHGAAPTGSSRRAALRLGLLGLLAPAGLAGCGIRLEEDAAPSEGGEKGAEGASTADALLRDLQGAARRVMRSSLANGSGTRWVTEGLQAQVKELMTITGGVEIDEKEIEKSRTNRDVADQLRREAELLLPRLHEAGEHSELVTEMVAWWLGANHALHPLSPLPSVPDGAAVPAAATIGTLHEVTWAMEVLTTRLAAEMRYWSRRRIKHLEQLRTVVSALAGDAGDRQQIAYEMPREVMDLEERPKRFLHFLDRWSKELRQQLADHADDAQWVHLLTVQLGVARGLTLDWTENTAPAVPGGKPQQAQAPQDADAGEGQDMTGGGTDGKESDEDTDPGHDEE</sequence>